<dbReference type="InterPro" id="IPR036412">
    <property type="entry name" value="HAD-like_sf"/>
</dbReference>
<dbReference type="OrthoDB" id="7847955at2"/>
<dbReference type="SUPFAM" id="SSF56784">
    <property type="entry name" value="HAD-like"/>
    <property type="match status" value="1"/>
</dbReference>
<dbReference type="Proteomes" id="UP000292085">
    <property type="component" value="Unassembled WGS sequence"/>
</dbReference>
<proteinExistence type="predicted"/>
<dbReference type="EMBL" id="SGIS01000005">
    <property type="protein sequence ID" value="RZF65627.1"/>
    <property type="molecule type" value="Genomic_DNA"/>
</dbReference>
<protein>
    <submittedName>
        <fullName evidence="1">HAD family phosphatase</fullName>
    </submittedName>
</protein>
<evidence type="ECO:0000313" key="1">
    <source>
        <dbReference type="EMBL" id="RZF65627.1"/>
    </source>
</evidence>
<name>A0A4Q6Y7R1_9SPHN</name>
<dbReference type="GO" id="GO:0005829">
    <property type="term" value="C:cytosol"/>
    <property type="evidence" value="ECO:0007669"/>
    <property type="project" value="TreeGrafter"/>
</dbReference>
<dbReference type="Pfam" id="PF08282">
    <property type="entry name" value="Hydrolase_3"/>
    <property type="match status" value="1"/>
</dbReference>
<dbReference type="Gene3D" id="3.30.1240.10">
    <property type="match status" value="1"/>
</dbReference>
<dbReference type="GO" id="GO:0000287">
    <property type="term" value="F:magnesium ion binding"/>
    <property type="evidence" value="ECO:0007669"/>
    <property type="project" value="TreeGrafter"/>
</dbReference>
<dbReference type="SFLD" id="SFLDG01140">
    <property type="entry name" value="C2.B:_Phosphomannomutase_and_P"/>
    <property type="match status" value="1"/>
</dbReference>
<sequence>MSGATKDGIRLFISDLDGTLVDRKKQLTAGTVAAVARLKAAGIGFSVISARPRSGVQPIVDALGLDVPIGAFNGGILFKRDGTMLSEHRIAPHVAAGMFELAQGLDVAPWLFADDRWYALAEQGPHFDSERVSANQSPIVVTDFSPYYDRADKITFVSDEPALLAGLLDRARAAYGDSATIAQSQTYYLDVTATAANKGDGVAALAESFGVPLSQTAVIGDQFNDLPMFARAGLSIAMGQAPDGVKALAQHITGANDADGVAQAIDQIILA</sequence>
<dbReference type="NCBIfam" id="TIGR01484">
    <property type="entry name" value="HAD-SF-IIB"/>
    <property type="match status" value="1"/>
</dbReference>
<dbReference type="InterPro" id="IPR000150">
    <property type="entry name" value="Cof"/>
</dbReference>
<comment type="caution">
    <text evidence="1">The sequence shown here is derived from an EMBL/GenBank/DDBJ whole genome shotgun (WGS) entry which is preliminary data.</text>
</comment>
<gene>
    <name evidence="1" type="ORF">EWE75_04840</name>
</gene>
<evidence type="ECO:0000313" key="2">
    <source>
        <dbReference type="Proteomes" id="UP000292085"/>
    </source>
</evidence>
<dbReference type="AlphaFoldDB" id="A0A4Q6Y7R1"/>
<dbReference type="RefSeq" id="WP_130155561.1">
    <property type="nucleotide sequence ID" value="NZ_SGIS01000005.1"/>
</dbReference>
<accession>A0A4Q6Y7R1</accession>
<dbReference type="Gene3D" id="3.40.50.1000">
    <property type="entry name" value="HAD superfamily/HAD-like"/>
    <property type="match status" value="1"/>
</dbReference>
<keyword evidence="2" id="KW-1185">Reference proteome</keyword>
<dbReference type="SFLD" id="SFLDS00003">
    <property type="entry name" value="Haloacid_Dehalogenase"/>
    <property type="match status" value="1"/>
</dbReference>
<dbReference type="PROSITE" id="PS01229">
    <property type="entry name" value="COF_2"/>
    <property type="match status" value="1"/>
</dbReference>
<organism evidence="1 2">
    <name type="scientific">Sphingomonas populi</name>
    <dbReference type="NCBI Taxonomy" id="2484750"/>
    <lineage>
        <taxon>Bacteria</taxon>
        <taxon>Pseudomonadati</taxon>
        <taxon>Pseudomonadota</taxon>
        <taxon>Alphaproteobacteria</taxon>
        <taxon>Sphingomonadales</taxon>
        <taxon>Sphingomonadaceae</taxon>
        <taxon>Sphingomonas</taxon>
    </lineage>
</organism>
<dbReference type="CDD" id="cd07516">
    <property type="entry name" value="HAD_Pase"/>
    <property type="match status" value="1"/>
</dbReference>
<dbReference type="NCBIfam" id="TIGR00099">
    <property type="entry name" value="Cof-subfamily"/>
    <property type="match status" value="1"/>
</dbReference>
<dbReference type="GO" id="GO:0016791">
    <property type="term" value="F:phosphatase activity"/>
    <property type="evidence" value="ECO:0007669"/>
    <property type="project" value="TreeGrafter"/>
</dbReference>
<reference evidence="1 2" key="1">
    <citation type="submission" date="2019-02" db="EMBL/GenBank/DDBJ databases">
        <authorList>
            <person name="Li Y."/>
        </authorList>
    </citation>
    <scope>NUCLEOTIDE SEQUENCE [LARGE SCALE GENOMIC DNA]</scope>
    <source>
        <strain evidence="1 2">3-7</strain>
    </source>
</reference>
<dbReference type="InterPro" id="IPR023214">
    <property type="entry name" value="HAD_sf"/>
</dbReference>
<dbReference type="PANTHER" id="PTHR10000">
    <property type="entry name" value="PHOSPHOSERINE PHOSPHATASE"/>
    <property type="match status" value="1"/>
</dbReference>
<dbReference type="PANTHER" id="PTHR10000:SF8">
    <property type="entry name" value="HAD SUPERFAMILY HYDROLASE-LIKE, TYPE 3"/>
    <property type="match status" value="1"/>
</dbReference>
<dbReference type="InterPro" id="IPR006379">
    <property type="entry name" value="HAD-SF_hydro_IIB"/>
</dbReference>